<dbReference type="AlphaFoldDB" id="A0A0F8Y1R4"/>
<sequence length="64" mass="7192">MSKELYSVTIPTVLANLAGKQNIREQIEDATKALFIEWAHPSLVNKIQVTKPRTKGNAKKVEDE</sequence>
<comment type="caution">
    <text evidence="1">The sequence shown here is derived from an EMBL/GenBank/DDBJ whole genome shotgun (WGS) entry which is preliminary data.</text>
</comment>
<reference evidence="1" key="1">
    <citation type="journal article" date="2015" name="Nature">
        <title>Complex archaea that bridge the gap between prokaryotes and eukaryotes.</title>
        <authorList>
            <person name="Spang A."/>
            <person name="Saw J.H."/>
            <person name="Jorgensen S.L."/>
            <person name="Zaremba-Niedzwiedzka K."/>
            <person name="Martijn J."/>
            <person name="Lind A.E."/>
            <person name="van Eijk R."/>
            <person name="Schleper C."/>
            <person name="Guy L."/>
            <person name="Ettema T.J."/>
        </authorList>
    </citation>
    <scope>NUCLEOTIDE SEQUENCE</scope>
</reference>
<gene>
    <name evidence="1" type="ORF">LCGC14_2874990</name>
</gene>
<accession>A0A0F8Y1R4</accession>
<proteinExistence type="predicted"/>
<dbReference type="EMBL" id="LAZR01055929">
    <property type="protein sequence ID" value="KKK75307.1"/>
    <property type="molecule type" value="Genomic_DNA"/>
</dbReference>
<name>A0A0F8Y1R4_9ZZZZ</name>
<protein>
    <submittedName>
        <fullName evidence="1">Uncharacterized protein</fullName>
    </submittedName>
</protein>
<organism evidence="1">
    <name type="scientific">marine sediment metagenome</name>
    <dbReference type="NCBI Taxonomy" id="412755"/>
    <lineage>
        <taxon>unclassified sequences</taxon>
        <taxon>metagenomes</taxon>
        <taxon>ecological metagenomes</taxon>
    </lineage>
</organism>
<evidence type="ECO:0000313" key="1">
    <source>
        <dbReference type="EMBL" id="KKK75307.1"/>
    </source>
</evidence>